<feature type="modified residue" description="N6-(pyridoxal phosphate)lysine" evidence="3">
    <location>
        <position position="66"/>
    </location>
</feature>
<dbReference type="Pfam" id="PF00278">
    <property type="entry name" value="Orn_DAP_Arg_deC"/>
    <property type="match status" value="1"/>
</dbReference>
<dbReference type="SUPFAM" id="SSF50621">
    <property type="entry name" value="Alanine racemase C-terminal domain-like"/>
    <property type="match status" value="1"/>
</dbReference>
<proteinExistence type="inferred from homology"/>
<dbReference type="InterPro" id="IPR009006">
    <property type="entry name" value="Ala_racemase/Decarboxylase_C"/>
</dbReference>
<feature type="active site" description="Proton donor" evidence="3">
    <location>
        <position position="360"/>
    </location>
</feature>
<evidence type="ECO:0000313" key="8">
    <source>
        <dbReference type="Proteomes" id="UP000558192"/>
    </source>
</evidence>
<dbReference type="GO" id="GO:0006596">
    <property type="term" value="P:polyamine biosynthetic process"/>
    <property type="evidence" value="ECO:0007669"/>
    <property type="project" value="InterPro"/>
</dbReference>
<dbReference type="Pfam" id="PF02784">
    <property type="entry name" value="Orn_Arg_deC_N"/>
    <property type="match status" value="1"/>
</dbReference>
<dbReference type="AlphaFoldDB" id="A0A7X5Y8T5"/>
<evidence type="ECO:0000256" key="2">
    <source>
        <dbReference type="ARBA" id="ARBA00022898"/>
    </source>
</evidence>
<comment type="caution">
    <text evidence="7">The sequence shown here is derived from an EMBL/GenBank/DDBJ whole genome shotgun (WGS) entry which is preliminary data.</text>
</comment>
<dbReference type="GO" id="GO:0008836">
    <property type="term" value="F:diaminopimelate decarboxylase activity"/>
    <property type="evidence" value="ECO:0007669"/>
    <property type="project" value="UniProtKB-EC"/>
</dbReference>
<feature type="domain" description="Orn/DAP/Arg decarboxylase 2 N-terminal" evidence="6">
    <location>
        <begin position="44"/>
        <end position="291"/>
    </location>
</feature>
<organism evidence="7 8">
    <name type="scientific">Sphingomonas kaistensis</name>
    <dbReference type="NCBI Taxonomy" id="298708"/>
    <lineage>
        <taxon>Bacteria</taxon>
        <taxon>Pseudomonadati</taxon>
        <taxon>Pseudomonadota</taxon>
        <taxon>Alphaproteobacteria</taxon>
        <taxon>Sphingomonadales</taxon>
        <taxon>Sphingomonadaceae</taxon>
        <taxon>Sphingomonas</taxon>
    </lineage>
</organism>
<comment type="cofactor">
    <cofactor evidence="1 3">
        <name>pyridoxal 5'-phosphate</name>
        <dbReference type="ChEBI" id="CHEBI:597326"/>
    </cofactor>
</comment>
<dbReference type="PANTHER" id="PTHR43727:SF2">
    <property type="entry name" value="GROUP IV DECARBOXYLASE"/>
    <property type="match status" value="1"/>
</dbReference>
<protein>
    <submittedName>
        <fullName evidence="7">Diaminopimelate decarboxylase</fullName>
        <ecNumber evidence="7">4.1.1.20</ecNumber>
    </submittedName>
</protein>
<dbReference type="PRINTS" id="PR01179">
    <property type="entry name" value="ODADCRBXLASE"/>
</dbReference>
<dbReference type="InterPro" id="IPR000183">
    <property type="entry name" value="Orn/DAP/Arg_de-COase"/>
</dbReference>
<reference evidence="7 8" key="1">
    <citation type="submission" date="2020-03" db="EMBL/GenBank/DDBJ databases">
        <title>Genomic Encyclopedia of Type Strains, Phase IV (KMG-IV): sequencing the most valuable type-strain genomes for metagenomic binning, comparative biology and taxonomic classification.</title>
        <authorList>
            <person name="Goeker M."/>
        </authorList>
    </citation>
    <scope>NUCLEOTIDE SEQUENCE [LARGE SCALE GENOMIC DNA]</scope>
    <source>
        <strain evidence="7 8">DSM 16846</strain>
    </source>
</reference>
<dbReference type="Proteomes" id="UP000558192">
    <property type="component" value="Unassembled WGS sequence"/>
</dbReference>
<dbReference type="InterPro" id="IPR029066">
    <property type="entry name" value="PLP-binding_barrel"/>
</dbReference>
<dbReference type="InterPro" id="IPR017530">
    <property type="entry name" value="DCO2ase_PEP1"/>
</dbReference>
<dbReference type="InterPro" id="IPR022643">
    <property type="entry name" value="De-COase2_C"/>
</dbReference>
<sequence length="409" mass="42649">MKAMGPIPTGFAASADGSLLIGGTEGLRLIGEHGAPLFVYDRSVIDRQVARFRSAFAGVDLHYAVKANPHPALLAHMGTLVDGFDLASAGELATVEAAGLLRPGLPVSFAGPGKGNPDLTDALDCGVCVHVESDGELDRLLSVARVIGKQPSVGVRVNPPFGLKGSGMKMGGLASQFGVDHEAVPALVRRIVEAGAEWRGLHVYAGSQSLSAEAVIEMQRATVALAGDIAAEVGLTPPEVNLGGGFGIPYFSGDKPLDIDAVGEALAETLAARPAVLRDTRFVIELGRWLVGECGVYLTRVVDRKVSRGKTFLVVDGGLHHMLAASGNFGQLLRRNYPVAVANRFGDEPEEEVTIVGCLCTPLDLLADEVMLPRAEVGDVIAIFCAGAYGLTASPQAFLSQGAAREVLV</sequence>
<dbReference type="Gene3D" id="3.20.20.10">
    <property type="entry name" value="Alanine racemase"/>
    <property type="match status" value="1"/>
</dbReference>
<keyword evidence="2 3" id="KW-0663">Pyridoxal phosphate</keyword>
<dbReference type="RefSeq" id="WP_168070039.1">
    <property type="nucleotide sequence ID" value="NZ_JAATJC010000001.1"/>
</dbReference>
<feature type="domain" description="Orn/DAP/Arg decarboxylase 2 C-terminal" evidence="5">
    <location>
        <begin position="38"/>
        <end position="387"/>
    </location>
</feature>
<dbReference type="PRINTS" id="PR01182">
    <property type="entry name" value="ORNDCRBXLASE"/>
</dbReference>
<dbReference type="SUPFAM" id="SSF51419">
    <property type="entry name" value="PLP-binding barrel"/>
    <property type="match status" value="1"/>
</dbReference>
<dbReference type="EMBL" id="JAATJC010000001">
    <property type="protein sequence ID" value="NJC06677.1"/>
    <property type="molecule type" value="Genomic_DNA"/>
</dbReference>
<evidence type="ECO:0000256" key="3">
    <source>
        <dbReference type="PIRSR" id="PIRSR600183-50"/>
    </source>
</evidence>
<dbReference type="EC" id="4.1.1.20" evidence="7"/>
<dbReference type="InterPro" id="IPR022657">
    <property type="entry name" value="De-COase2_CS"/>
</dbReference>
<dbReference type="PROSITE" id="PS00879">
    <property type="entry name" value="ODR_DC_2_2"/>
    <property type="match status" value="1"/>
</dbReference>
<dbReference type="PANTHER" id="PTHR43727">
    <property type="entry name" value="DIAMINOPIMELATE DECARBOXYLASE"/>
    <property type="match status" value="1"/>
</dbReference>
<dbReference type="GO" id="GO:0009089">
    <property type="term" value="P:lysine biosynthetic process via diaminopimelate"/>
    <property type="evidence" value="ECO:0007669"/>
    <property type="project" value="TreeGrafter"/>
</dbReference>
<dbReference type="NCBIfam" id="TIGR03099">
    <property type="entry name" value="dCO2ase_PEP1"/>
    <property type="match status" value="1"/>
</dbReference>
<gene>
    <name evidence="7" type="ORF">GGQ97_002470</name>
</gene>
<dbReference type="Gene3D" id="2.40.37.10">
    <property type="entry name" value="Lyase, Ornithine Decarboxylase, Chain A, domain 1"/>
    <property type="match status" value="1"/>
</dbReference>
<evidence type="ECO:0000259" key="5">
    <source>
        <dbReference type="Pfam" id="PF00278"/>
    </source>
</evidence>
<comment type="similarity">
    <text evidence="4">Belongs to the Orn/Lys/Arg decarboxylase class-II family.</text>
</comment>
<dbReference type="InterPro" id="IPR022644">
    <property type="entry name" value="De-COase2_N"/>
</dbReference>
<keyword evidence="7" id="KW-0456">Lyase</keyword>
<keyword evidence="8" id="KW-1185">Reference proteome</keyword>
<evidence type="ECO:0000313" key="7">
    <source>
        <dbReference type="EMBL" id="NJC06677.1"/>
    </source>
</evidence>
<evidence type="ECO:0000256" key="1">
    <source>
        <dbReference type="ARBA" id="ARBA00001933"/>
    </source>
</evidence>
<name>A0A7X5Y8T5_9SPHN</name>
<evidence type="ECO:0000259" key="6">
    <source>
        <dbReference type="Pfam" id="PF02784"/>
    </source>
</evidence>
<evidence type="ECO:0000256" key="4">
    <source>
        <dbReference type="RuleBase" id="RU003737"/>
    </source>
</evidence>
<accession>A0A7X5Y8T5</accession>
<dbReference type="CDD" id="cd06839">
    <property type="entry name" value="PLPDE_III_Btrk_like"/>
    <property type="match status" value="1"/>
</dbReference>
<dbReference type="InterPro" id="IPR002433">
    <property type="entry name" value="Orn_de-COase"/>
</dbReference>